<feature type="region of interest" description="Disordered" evidence="2">
    <location>
        <begin position="831"/>
        <end position="1036"/>
    </location>
</feature>
<name>A0A836GGK8_LEIEN</name>
<feature type="region of interest" description="Disordered" evidence="2">
    <location>
        <begin position="519"/>
        <end position="548"/>
    </location>
</feature>
<dbReference type="OrthoDB" id="267750at2759"/>
<accession>A0A836GGK8</accession>
<evidence type="ECO:0000256" key="1">
    <source>
        <dbReference type="ARBA" id="ARBA00022581"/>
    </source>
</evidence>
<sequence length="1749" mass="183654">MFSFHGSQSPLTTTATVTKGGTSATVSPFSNSIEAIRARLNDVVRSIDDAIGTAKRVHSPTTSRFDAAGTAVLSPKADRRGVKDCVEGRRLHGSPTSRAATVALPRAGEGSVAPSSAEPCESCMCEPSPAPHSAWVSNRLPTPGPSVATPVTASYSREGTSSASATAETETALSGTYAATLDFWRVDGRRAFRSAPTGPPGLTEAPGATATPASTTASTPSAAPVSAIQGTHAIPSLTFAPPPPLHLQRRGTAAADNVAEKARADPGIVTDTSVIKAQVPNALTKIAGTTAAQADHETLFTVPRWPLRAAVPVLPAAAANSAMGSRSSASDGSRIRHEPLPRALVDDSHFSTAAPPPLPAPSSVTTLSARLAALRAADMTQGSSLRKQKQWQEWSQDEKRHASPGASAPVTQDTALLANVGLRARRGDAVNTTAFFFMNDASGCNQQNGADAQRLQQSSAVVDSSAANAASDHDFLVRSPPSKGATLPTAKTRQAQRASRQEETSLIVSLAQQLQATREEAWRDAQGSVTRALPARAPPPLPPPKTSVLANAQYAPSHSSPEHRRGSIADNPAFARTTTTARKRAAAAANASSLALIFPTTPLGALQERLLPPVLATASASDGVVENQSLSMHEELAMRERLAARRGQQQREEALSMRNGVGDDQRQRYERLIEARDRDVAEHIRGEVARQMAVQVAAQARVEHVRAALPDQPAAVTSGELAAIRLHAQQLERLREQMHLVVGRPSSYHAKGASASTTDVVYSTDSSSSSIPAIAAGKSCRTAAPQPEHIKEGVEEAAQQTHPTAGAQGDAHNSSERVVVATASMRTGESDGVIGIRSVGGDRRGGAGTPSLSTQSTAFTERETTPERTMEAHRAPSPPSSLGFAQAPAAEAHPQTAAPRARRSEQVTAKPTDEVVERCTSDSLSEDWLTSTQLPPRSSAAKAQAGPQAKTPSPAPVMLRCSASQSSASPADGSGPGKRAPVALVPPSVSASAHAGSSSAQPRNALAVSADDDAEHDLISSSPPHGYSDRGCRDTDSMTPERLAWIQSTRLHVSPSRGTAWQENSVSSDSSSSSSSRLPAPVSSLRDARSTSRSGGSPRPPASETRSSLPLSRATPSLSASLRRSATPVVHGARRMGAASTGSSAPTSPCATTSLALLSKGSDPMLAHRRAVQREVDKRTAMRAQALLSEHGVAVDVQLASLRVPSLVKLSRDGKELLFYLDRIEQVSQQATRASPAPPLPTLYAQHAPRSLPRAAVVSHVPKTGGSPATMGRTPYFSASSPPPAAQPPPLHPPLIPGARVPIAPCRQPNKVLVKMPPAGTLVKRKVIVGRGGAVVRAPPQGLVHAYPQAQQQRFLAAAPPQSGGGVPLPSPSPLPPRAAAAALLKRGPSPSATSSTRPVHVRELHHFPCAYSRVYVPFGVMGYESDLGLGGPRTWEDVGGVLCGPASFEVLRRYRCPLFAEVRGPLCVPYRVYLVVPEFKRIDIPQDAVLLVLDFRQRVDWVLFLLAMQHDVVDRGDSDSGGDDDALAHSPSRSSSALRRRVLSYGRALWMLAVQRLQRARALRGMNPFDFDRMLNTGHPEQHKNRGADRVSGLSVPAAKLSSLSKGVGHSLLGGSASGRRFTTSPLTRSGHDDGAGPEERLSSSVGATAPSRGRSGSVALYRDPGLGAGWEVSSATERVGRASHRRSGFRFWSTRQHASPVRSQAPSVPSAETSVAPMIARETSKPRFQLLKGVSRSLGASRSSGGD</sequence>
<feature type="compositionally biased region" description="Low complexity" evidence="2">
    <location>
        <begin position="1735"/>
        <end position="1749"/>
    </location>
</feature>
<keyword evidence="4" id="KW-1185">Reference proteome</keyword>
<feature type="region of interest" description="Disordered" evidence="2">
    <location>
        <begin position="794"/>
        <end position="815"/>
    </location>
</feature>
<feature type="compositionally biased region" description="Pro residues" evidence="2">
    <location>
        <begin position="536"/>
        <end position="545"/>
    </location>
</feature>
<dbReference type="PANTHER" id="PTHR13037:SF24">
    <property type="entry name" value="POLYCOMB PROTEIN PCL-RELATED"/>
    <property type="match status" value="1"/>
</dbReference>
<feature type="compositionally biased region" description="Polar residues" evidence="2">
    <location>
        <begin position="850"/>
        <end position="859"/>
    </location>
</feature>
<feature type="compositionally biased region" description="Basic and acidic residues" evidence="2">
    <location>
        <begin position="860"/>
        <end position="874"/>
    </location>
</feature>
<dbReference type="Proteomes" id="UP000674179">
    <property type="component" value="Chromosome 18"/>
</dbReference>
<feature type="compositionally biased region" description="Low complexity" evidence="2">
    <location>
        <begin position="1065"/>
        <end position="1097"/>
    </location>
</feature>
<feature type="compositionally biased region" description="Polar residues" evidence="2">
    <location>
        <begin position="1104"/>
        <end position="1124"/>
    </location>
</feature>
<feature type="compositionally biased region" description="Low complexity" evidence="2">
    <location>
        <begin position="885"/>
        <end position="899"/>
    </location>
</feature>
<gene>
    <name evidence="3" type="ORF">CUR178_07000</name>
</gene>
<feature type="region of interest" description="Disordered" evidence="2">
    <location>
        <begin position="1611"/>
        <end position="1660"/>
    </location>
</feature>
<dbReference type="EMBL" id="JAFHKP010000018">
    <property type="protein sequence ID" value="KAG5481647.1"/>
    <property type="molecule type" value="Genomic_DNA"/>
</dbReference>
<feature type="region of interest" description="Disordered" evidence="2">
    <location>
        <begin position="471"/>
        <end position="503"/>
    </location>
</feature>
<reference evidence="3 4" key="1">
    <citation type="submission" date="2021-02" db="EMBL/GenBank/DDBJ databases">
        <title>Leishmania (Mundinia) enrietti genome sequencing and assembly.</title>
        <authorList>
            <person name="Almutairi H."/>
            <person name="Gatherer D."/>
        </authorList>
    </citation>
    <scope>NUCLEOTIDE SEQUENCE [LARGE SCALE GENOMIC DNA]</scope>
    <source>
        <strain evidence="3">CUR178</strain>
    </source>
</reference>
<feature type="region of interest" description="Disordered" evidence="2">
    <location>
        <begin position="1"/>
        <end position="24"/>
    </location>
</feature>
<feature type="compositionally biased region" description="Low complexity" evidence="2">
    <location>
        <begin position="962"/>
        <end position="973"/>
    </location>
</feature>
<feature type="region of interest" description="Disordered" evidence="2">
    <location>
        <begin position="236"/>
        <end position="257"/>
    </location>
</feature>
<dbReference type="PANTHER" id="PTHR13037">
    <property type="entry name" value="FORMIN"/>
    <property type="match status" value="1"/>
</dbReference>
<feature type="compositionally biased region" description="Low complexity" evidence="2">
    <location>
        <begin position="980"/>
        <end position="1000"/>
    </location>
</feature>
<feature type="region of interest" description="Disordered" evidence="2">
    <location>
        <begin position="378"/>
        <end position="411"/>
    </location>
</feature>
<feature type="compositionally biased region" description="Low complexity" evidence="2">
    <location>
        <begin position="12"/>
        <end position="24"/>
    </location>
</feature>
<protein>
    <submittedName>
        <fullName evidence="3">Uncharacterized protein</fullName>
    </submittedName>
</protein>
<organism evidence="3 4">
    <name type="scientific">Leishmania enriettii</name>
    <dbReference type="NCBI Taxonomy" id="5663"/>
    <lineage>
        <taxon>Eukaryota</taxon>
        <taxon>Discoba</taxon>
        <taxon>Euglenozoa</taxon>
        <taxon>Kinetoplastea</taxon>
        <taxon>Metakinetoplastina</taxon>
        <taxon>Trypanosomatida</taxon>
        <taxon>Trypanosomatidae</taxon>
        <taxon>Leishmaniinae</taxon>
        <taxon>Leishmania</taxon>
    </lineage>
</organism>
<feature type="region of interest" description="Disordered" evidence="2">
    <location>
        <begin position="1049"/>
        <end position="1151"/>
    </location>
</feature>
<dbReference type="KEGG" id="lenr:94174159"/>
<feature type="compositionally biased region" description="Polar residues" evidence="2">
    <location>
        <begin position="1"/>
        <end position="11"/>
    </location>
</feature>
<feature type="compositionally biased region" description="Low complexity" evidence="2">
    <location>
        <begin position="1137"/>
        <end position="1151"/>
    </location>
</feature>
<feature type="region of interest" description="Disordered" evidence="2">
    <location>
        <begin position="1697"/>
        <end position="1749"/>
    </location>
</feature>
<feature type="region of interest" description="Disordered" evidence="2">
    <location>
        <begin position="147"/>
        <end position="170"/>
    </location>
</feature>
<dbReference type="GeneID" id="94174159"/>
<comment type="caution">
    <text evidence="3">The sequence shown here is derived from an EMBL/GenBank/DDBJ whole genome shotgun (WGS) entry which is preliminary data.</text>
</comment>
<evidence type="ECO:0000256" key="2">
    <source>
        <dbReference type="SAM" id="MobiDB-lite"/>
    </source>
</evidence>
<dbReference type="RefSeq" id="XP_067693828.1">
    <property type="nucleotide sequence ID" value="XM_067838649.1"/>
</dbReference>
<feature type="compositionally biased region" description="Polar residues" evidence="2">
    <location>
        <begin position="1697"/>
        <end position="1715"/>
    </location>
</feature>
<keyword evidence="1" id="KW-0945">Host-virus interaction</keyword>
<feature type="compositionally biased region" description="Basic and acidic residues" evidence="2">
    <location>
        <begin position="911"/>
        <end position="920"/>
    </location>
</feature>
<feature type="region of interest" description="Disordered" evidence="2">
    <location>
        <begin position="192"/>
        <end position="224"/>
    </location>
</feature>
<feature type="compositionally biased region" description="Low complexity" evidence="2">
    <location>
        <begin position="200"/>
        <end position="224"/>
    </location>
</feature>
<evidence type="ECO:0000313" key="3">
    <source>
        <dbReference type="EMBL" id="KAG5481647.1"/>
    </source>
</evidence>
<feature type="compositionally biased region" description="Basic and acidic residues" evidence="2">
    <location>
        <begin position="1581"/>
        <end position="1590"/>
    </location>
</feature>
<feature type="compositionally biased region" description="Polar residues" evidence="2">
    <location>
        <begin position="1049"/>
        <end position="1064"/>
    </location>
</feature>
<feature type="region of interest" description="Disordered" evidence="2">
    <location>
        <begin position="1575"/>
        <end position="1595"/>
    </location>
</feature>
<feature type="compositionally biased region" description="Low complexity" evidence="2">
    <location>
        <begin position="158"/>
        <end position="170"/>
    </location>
</feature>
<evidence type="ECO:0000313" key="4">
    <source>
        <dbReference type="Proteomes" id="UP000674179"/>
    </source>
</evidence>
<proteinExistence type="predicted"/>
<feature type="compositionally biased region" description="Basic and acidic residues" evidence="2">
    <location>
        <begin position="1027"/>
        <end position="1036"/>
    </location>
</feature>
<feature type="compositionally biased region" description="Basic and acidic residues" evidence="2">
    <location>
        <begin position="1631"/>
        <end position="1643"/>
    </location>
</feature>
<feature type="compositionally biased region" description="Polar residues" evidence="2">
    <location>
        <begin position="489"/>
        <end position="503"/>
    </location>
</feature>